<feature type="compositionally biased region" description="Low complexity" evidence="1">
    <location>
        <begin position="55"/>
        <end position="85"/>
    </location>
</feature>
<feature type="chain" id="PRO_5022780102" description="DUF11 domain-containing protein" evidence="2">
    <location>
        <begin position="22"/>
        <end position="463"/>
    </location>
</feature>
<evidence type="ECO:0000256" key="2">
    <source>
        <dbReference type="SAM" id="SignalP"/>
    </source>
</evidence>
<keyword evidence="5" id="KW-1185">Reference proteome</keyword>
<feature type="domain" description="DUF11" evidence="3">
    <location>
        <begin position="369"/>
        <end position="462"/>
    </location>
</feature>
<feature type="compositionally biased region" description="Gly residues" evidence="1">
    <location>
        <begin position="36"/>
        <end position="47"/>
    </location>
</feature>
<evidence type="ECO:0000259" key="3">
    <source>
        <dbReference type="Pfam" id="PF01345"/>
    </source>
</evidence>
<evidence type="ECO:0000313" key="4">
    <source>
        <dbReference type="EMBL" id="QEG39004.1"/>
    </source>
</evidence>
<evidence type="ECO:0000313" key="5">
    <source>
        <dbReference type="Proteomes" id="UP000325286"/>
    </source>
</evidence>
<reference evidence="4 5" key="1">
    <citation type="submission" date="2019-08" db="EMBL/GenBank/DDBJ databases">
        <title>Deep-cultivation of Planctomycetes and their phenomic and genomic characterization uncovers novel biology.</title>
        <authorList>
            <person name="Wiegand S."/>
            <person name="Jogler M."/>
            <person name="Boedeker C."/>
            <person name="Pinto D."/>
            <person name="Vollmers J."/>
            <person name="Rivas-Marin E."/>
            <person name="Kohn T."/>
            <person name="Peeters S.H."/>
            <person name="Heuer A."/>
            <person name="Rast P."/>
            <person name="Oberbeckmann S."/>
            <person name="Bunk B."/>
            <person name="Jeske O."/>
            <person name="Meyerdierks A."/>
            <person name="Storesund J.E."/>
            <person name="Kallscheuer N."/>
            <person name="Luecker S."/>
            <person name="Lage O.M."/>
            <person name="Pohl T."/>
            <person name="Merkel B.J."/>
            <person name="Hornburger P."/>
            <person name="Mueller R.-W."/>
            <person name="Bruemmer F."/>
            <person name="Labrenz M."/>
            <person name="Spormann A.M."/>
            <person name="Op den Camp H."/>
            <person name="Overmann J."/>
            <person name="Amann R."/>
            <person name="Jetten M.S.M."/>
            <person name="Mascher T."/>
            <person name="Medema M.H."/>
            <person name="Devos D.P."/>
            <person name="Kaster A.-K."/>
            <person name="Ovreas L."/>
            <person name="Rohde M."/>
            <person name="Galperin M.Y."/>
            <person name="Jogler C."/>
        </authorList>
    </citation>
    <scope>NUCLEOTIDE SEQUENCE [LARGE SCALE GENOMIC DNA]</scope>
    <source>
        <strain evidence="4 5">UC8</strain>
    </source>
</reference>
<gene>
    <name evidence="4" type="ORF">UC8_09650</name>
</gene>
<evidence type="ECO:0000256" key="1">
    <source>
        <dbReference type="SAM" id="MobiDB-lite"/>
    </source>
</evidence>
<feature type="compositionally biased region" description="Polar residues" evidence="1">
    <location>
        <begin position="96"/>
        <end position="106"/>
    </location>
</feature>
<feature type="signal peptide" evidence="2">
    <location>
        <begin position="1"/>
        <end position="21"/>
    </location>
</feature>
<keyword evidence="2" id="KW-0732">Signal</keyword>
<organism evidence="4 5">
    <name type="scientific">Roseimaritima ulvae</name>
    <dbReference type="NCBI Taxonomy" id="980254"/>
    <lineage>
        <taxon>Bacteria</taxon>
        <taxon>Pseudomonadati</taxon>
        <taxon>Planctomycetota</taxon>
        <taxon>Planctomycetia</taxon>
        <taxon>Pirellulales</taxon>
        <taxon>Pirellulaceae</taxon>
        <taxon>Roseimaritima</taxon>
    </lineage>
</organism>
<dbReference type="EMBL" id="CP042914">
    <property type="protein sequence ID" value="QEG39004.1"/>
    <property type="molecule type" value="Genomic_DNA"/>
</dbReference>
<dbReference type="Proteomes" id="UP000325286">
    <property type="component" value="Chromosome"/>
</dbReference>
<dbReference type="Pfam" id="PF01345">
    <property type="entry name" value="DUF11"/>
    <property type="match status" value="1"/>
</dbReference>
<dbReference type="InterPro" id="IPR001434">
    <property type="entry name" value="OmcB-like_DUF11"/>
</dbReference>
<protein>
    <recommendedName>
        <fullName evidence="3">DUF11 domain-containing protein</fullName>
    </recommendedName>
</protein>
<dbReference type="Gene3D" id="2.60.40.740">
    <property type="match status" value="1"/>
</dbReference>
<accession>A0A5B9QJC3</accession>
<feature type="region of interest" description="Disordered" evidence="1">
    <location>
        <begin position="34"/>
        <end position="132"/>
    </location>
</feature>
<dbReference type="RefSeq" id="WP_162276000.1">
    <property type="nucleotide sequence ID" value="NZ_CP042914.1"/>
</dbReference>
<dbReference type="InterPro" id="IPR047589">
    <property type="entry name" value="DUF11_rpt"/>
</dbReference>
<proteinExistence type="predicted"/>
<sequence precursor="true">MHDCKRTLRGLAAVATLIASAAMPGCSTTDNAGRGFMPGGKIPGMPGGSSLHPHQASLAPAPQQPDQPAAAMAAPPAIAQVAHQATAPGSPLHGSPVQTADYQSAGDSAADGSQVVPVGWGQTHRGSATASAPCGPHDAAGGCSCCSKSAYFTAGPWNKFGIDPQEFLCDGGDYAANAHVRKDDAIVGIDLEDTVVKYTTEAGDIHVQPSNRVCLYAPRFAAVRKVTAAAAGGRAIGAKGYDLPEGPGRIDLNQPSSAVTAQHSPERQVAARGLDAMRDRNRGVPVENVDQPLLAADTLAVLSNLSLITRGQLTEADKPWLAKGALAAEIWTMEEIVAVTVNDVKPVEQIRNAAAEGLTVYEFPDAGRLRIVKLADKQNALPGDIVTFILRVDNVGDSAVHDVVLTDNLTTRLEYVEGSQTCSAGARFETEDNRGASLRLTWTLTDTLKVGESATIRFRCKVR</sequence>
<dbReference type="NCBIfam" id="TIGR01451">
    <property type="entry name" value="B_ant_repeat"/>
    <property type="match status" value="1"/>
</dbReference>
<dbReference type="AlphaFoldDB" id="A0A5B9QJC3"/>
<dbReference type="KEGG" id="rul:UC8_09650"/>
<name>A0A5B9QJC3_9BACT</name>